<dbReference type="EMBL" id="CAJOBG010004972">
    <property type="protein sequence ID" value="CAF4134126.1"/>
    <property type="molecule type" value="Genomic_DNA"/>
</dbReference>
<sequence length="82" mass="8757">MPLRDDRSSMISAAFLLKSRSTSTLPCKTDRRLLTSLEGMAVGVAFGSIPSSSNATLAFNHARNLAVGIGIQNFPEGKFKIS</sequence>
<reference evidence="1" key="1">
    <citation type="submission" date="2021-02" db="EMBL/GenBank/DDBJ databases">
        <authorList>
            <person name="Nowell W R."/>
        </authorList>
    </citation>
    <scope>NUCLEOTIDE SEQUENCE</scope>
</reference>
<accession>A0A819X5C8</accession>
<name>A0A819X5C8_9BILA</name>
<dbReference type="AlphaFoldDB" id="A0A819X5C8"/>
<evidence type="ECO:0000313" key="1">
    <source>
        <dbReference type="EMBL" id="CAF4134126.1"/>
    </source>
</evidence>
<proteinExistence type="predicted"/>
<evidence type="ECO:0000313" key="2">
    <source>
        <dbReference type="Proteomes" id="UP000663866"/>
    </source>
</evidence>
<dbReference type="Proteomes" id="UP000663866">
    <property type="component" value="Unassembled WGS sequence"/>
</dbReference>
<protein>
    <submittedName>
        <fullName evidence="1">Uncharacterized protein</fullName>
    </submittedName>
</protein>
<gene>
    <name evidence="1" type="ORF">OVN521_LOCUS22684</name>
</gene>
<comment type="caution">
    <text evidence="1">The sequence shown here is derived from an EMBL/GenBank/DDBJ whole genome shotgun (WGS) entry which is preliminary data.</text>
</comment>
<organism evidence="1 2">
    <name type="scientific">Rotaria magnacalcarata</name>
    <dbReference type="NCBI Taxonomy" id="392030"/>
    <lineage>
        <taxon>Eukaryota</taxon>
        <taxon>Metazoa</taxon>
        <taxon>Spiralia</taxon>
        <taxon>Gnathifera</taxon>
        <taxon>Rotifera</taxon>
        <taxon>Eurotatoria</taxon>
        <taxon>Bdelloidea</taxon>
        <taxon>Philodinida</taxon>
        <taxon>Philodinidae</taxon>
        <taxon>Rotaria</taxon>
    </lineage>
</organism>
<keyword evidence="2" id="KW-1185">Reference proteome</keyword>